<protein>
    <recommendedName>
        <fullName evidence="5">6-pyruvoyltetrahydropterin synthase</fullName>
        <ecNumber evidence="5">4.2.3.12</ecNumber>
    </recommendedName>
</protein>
<keyword evidence="8" id="KW-0560">Oxidoreductase</keyword>
<dbReference type="SUPFAM" id="SSF55620">
    <property type="entry name" value="Tetrahydrobiopterin biosynthesis enzymes-like"/>
    <property type="match status" value="1"/>
</dbReference>
<dbReference type="PANTHER" id="PTHR43350">
    <property type="entry name" value="NAD-DEPENDENT ALCOHOL DEHYDROGENASE"/>
    <property type="match status" value="1"/>
</dbReference>
<dbReference type="Pfam" id="PF01242">
    <property type="entry name" value="PTPS"/>
    <property type="match status" value="1"/>
</dbReference>
<dbReference type="GO" id="GO:0046872">
    <property type="term" value="F:metal ion binding"/>
    <property type="evidence" value="ECO:0007669"/>
    <property type="project" value="UniProtKB-KW"/>
</dbReference>
<dbReference type="InterPro" id="IPR036291">
    <property type="entry name" value="NAD(P)-bd_dom_sf"/>
</dbReference>
<comment type="similarity">
    <text evidence="3">Belongs to the zinc-containing alcohol dehydrogenase family.</text>
</comment>
<evidence type="ECO:0000256" key="2">
    <source>
        <dbReference type="ARBA" id="ARBA00005126"/>
    </source>
</evidence>
<dbReference type="Gene3D" id="3.30.479.10">
    <property type="entry name" value="6-pyruvoyl tetrahydropterin synthase/QueD"/>
    <property type="match status" value="1"/>
</dbReference>
<comment type="similarity">
    <text evidence="4">Belongs to the PTPS family.</text>
</comment>
<dbReference type="InterPro" id="IPR038418">
    <property type="entry name" value="6-PTP_synth/QueD_sf"/>
</dbReference>
<evidence type="ECO:0000256" key="6">
    <source>
        <dbReference type="ARBA" id="ARBA00022723"/>
    </source>
</evidence>
<evidence type="ECO:0000256" key="9">
    <source>
        <dbReference type="ARBA" id="ARBA00023007"/>
    </source>
</evidence>
<name>A0A0G4F2G1_9ALVE</name>
<evidence type="ECO:0000256" key="5">
    <source>
        <dbReference type="ARBA" id="ARBA00013100"/>
    </source>
</evidence>
<dbReference type="EC" id="4.2.3.12" evidence="5"/>
<accession>A0A0G4F2G1</accession>
<dbReference type="GO" id="GO:0003874">
    <property type="term" value="F:6-pyruvoyltetrahydropterin synthase activity"/>
    <property type="evidence" value="ECO:0007669"/>
    <property type="project" value="UniProtKB-EC"/>
</dbReference>
<keyword evidence="9" id="KW-0783">Tetrahydrobiopterin biosynthesis</keyword>
<dbReference type="GO" id="GO:0016491">
    <property type="term" value="F:oxidoreductase activity"/>
    <property type="evidence" value="ECO:0007669"/>
    <property type="project" value="UniProtKB-KW"/>
</dbReference>
<dbReference type="SUPFAM" id="SSF51735">
    <property type="entry name" value="NAD(P)-binding Rossmann-fold domains"/>
    <property type="match status" value="1"/>
</dbReference>
<evidence type="ECO:0000256" key="8">
    <source>
        <dbReference type="ARBA" id="ARBA00023002"/>
    </source>
</evidence>
<comment type="pathway">
    <text evidence="2">Cofactor biosynthesis; tetrahydrobiopterin biosynthesis; tetrahydrobiopterin from 7,8-dihydroneopterin triphosphate: step 1/3.</text>
</comment>
<dbReference type="GO" id="GO:0006729">
    <property type="term" value="P:tetrahydrobiopterin biosynthetic process"/>
    <property type="evidence" value="ECO:0007669"/>
    <property type="project" value="UniProtKB-KW"/>
</dbReference>
<proteinExistence type="inferred from homology"/>
<evidence type="ECO:0000256" key="3">
    <source>
        <dbReference type="ARBA" id="ARBA00008072"/>
    </source>
</evidence>
<dbReference type="EMBL" id="CDMZ01000055">
    <property type="protein sequence ID" value="CEM05560.1"/>
    <property type="molecule type" value="Genomic_DNA"/>
</dbReference>
<dbReference type="PANTHER" id="PTHR43350:SF19">
    <property type="entry name" value="D-GULOSIDE 3-DEHYDROGENASE"/>
    <property type="match status" value="1"/>
</dbReference>
<reference evidence="10" key="1">
    <citation type="submission" date="2014-11" db="EMBL/GenBank/DDBJ databases">
        <authorList>
            <person name="Otto D Thomas"/>
            <person name="Naeem Raeece"/>
        </authorList>
    </citation>
    <scope>NUCLEOTIDE SEQUENCE</scope>
</reference>
<keyword evidence="6" id="KW-0479">Metal-binding</keyword>
<keyword evidence="7" id="KW-0862">Zinc</keyword>
<dbReference type="Gene3D" id="3.90.180.10">
    <property type="entry name" value="Medium-chain alcohol dehydrogenases, catalytic domain"/>
    <property type="match status" value="1"/>
</dbReference>
<dbReference type="VEuPathDB" id="CryptoDB:Cvel_2635"/>
<dbReference type="Gene3D" id="3.40.50.720">
    <property type="entry name" value="NAD(P)-binding Rossmann-like Domain"/>
    <property type="match status" value="1"/>
</dbReference>
<organism evidence="10">
    <name type="scientific">Chromera velia CCMP2878</name>
    <dbReference type="NCBI Taxonomy" id="1169474"/>
    <lineage>
        <taxon>Eukaryota</taxon>
        <taxon>Sar</taxon>
        <taxon>Alveolata</taxon>
        <taxon>Colpodellida</taxon>
        <taxon>Chromeraceae</taxon>
        <taxon>Chromera</taxon>
    </lineage>
</organism>
<evidence type="ECO:0000313" key="10">
    <source>
        <dbReference type="EMBL" id="CEM05560.1"/>
    </source>
</evidence>
<evidence type="ECO:0000256" key="7">
    <source>
        <dbReference type="ARBA" id="ARBA00022833"/>
    </source>
</evidence>
<dbReference type="SUPFAM" id="SSF50129">
    <property type="entry name" value="GroES-like"/>
    <property type="match status" value="1"/>
</dbReference>
<evidence type="ECO:0000256" key="4">
    <source>
        <dbReference type="ARBA" id="ARBA00009164"/>
    </source>
</evidence>
<dbReference type="InterPro" id="IPR007115">
    <property type="entry name" value="6-PTP_synth/QueD"/>
</dbReference>
<sequence>MRERQVLAPSLHGPHEMGRGLLAPARRAAVISHGGRGGFPITEQLWSAAAKAGELGDGGLKSACANAVSVSAVSWSEGDGSFKRGVIEGRVLEGGGTQVYPHCSLRDRVFISHAFTGREFGPAQAFHGSTLLVDATFFFSSAPSPGDGSAVILPVSFERLQSVLRNGVESVRRCNLDRDLPKAQGENTTIEWMSKYLWEEIVSSWNQREAPECKETGQHLAALSVVIHESDLVFASYAKAMEGASETLEKIAGSSDSRKIRPPSCLSSFLRGPFGLTVKDRALVARETAEGGGKEGATLLVSASFFAERLRGTGESESKIEGMGGPPLNFVIDVGEAFSYLRKTLTRFDYSDLSTLPPFRESAAGCAERVGLQSDSSVARLVWESLVEEMGGVESETLSGISGVSVEVAVSDLESARYFGSLCLGEKSKPAAGGLPANIENVVVDTEGLLRILHESERGERREDLTGWTPSSSAAPLSLLLKVLDRLQRDAGIRLSSWVPTESKISLLESRERWLERLGKCDSSVKQTACRLFSEEWEGTRRAPDADTLFVRAAGPDHVESSGDGLTFSVSTLKDLQALSAWLAGAVAPPPHLSGAIDRLEGERWTLEPHVYLEAKAKTDAHAFNEDVWDRFTGEIRGAELGPLGVLRGGEGEEKEAVEGFAVLDVGAGRLSMFSRLSAVWGSLQTKGRGDVLLYVAVERDENTAKAACDFLGSLPGVKEGGWQFEGGEMSRSRLFEKRDRRGDTLLAVVNKSADQVAETLSGWRSLGKGVRVDAVVGCSVADLFGPRVLPEILKRAAPGALVYLPISFEGRTAREPAFEGDGLVPSDRQVAATYHAALKSGGQFFGEGVLQGELEKAGFQILAEGESPWRVETDVNPEMCRALTHFVGMSVGPQLFAEGWDFVGWLSAHADGSSCSSFVIANRDVLARAPAESEGGHKAVVFTGPRQVSVGPPPAPATEVLEHDEFEAVAEASCISSGTEMNVFRGEIDNEGAAWKLDETIKGLDAETGGEGGSAWPVSYGYCWTGRVVRRGRGVSEDLLGKRVFVFAPHGNKARARGPILLSSLHRESDRVGMGEGDKGGSGEGLTGRQWGALEIPEGLSFEDACFLPAAETAVSFAQDASLLPGENVAVVGGGVVGALTVAALKRSVGGAVGSRVRCVEPQERRRRVARACGADECLSPTESVYPSRPFDVVIEVSGRTEGLGWALRHTAKGGRVVMGSWYPSGRGAGRGATEAPQLPLGIPDVHRSHLTLKFSQVSEIPPGLGGGVWRWTKERRFNLAWRLLLDLKPASVFSNEGALARASFEDAAKAYEAVDKGGVEAPVASLFFYT</sequence>
<dbReference type="PhylomeDB" id="A0A0G4F2G1"/>
<dbReference type="InterPro" id="IPR011032">
    <property type="entry name" value="GroES-like_sf"/>
</dbReference>
<gene>
    <name evidence="10" type="ORF">Cvel_2635</name>
</gene>
<comment type="cofactor">
    <cofactor evidence="1">
        <name>Zn(2+)</name>
        <dbReference type="ChEBI" id="CHEBI:29105"/>
    </cofactor>
</comment>
<evidence type="ECO:0000256" key="1">
    <source>
        <dbReference type="ARBA" id="ARBA00001947"/>
    </source>
</evidence>